<accession>A0A2A6FUI2</accession>
<dbReference type="Pfam" id="PF02624">
    <property type="entry name" value="YcaO"/>
    <property type="match status" value="1"/>
</dbReference>
<dbReference type="PROSITE" id="PS51664">
    <property type="entry name" value="YCAO"/>
    <property type="match status" value="1"/>
</dbReference>
<dbReference type="NCBIfam" id="TIGR03604">
    <property type="entry name" value="TOMM_cyclo_SagD"/>
    <property type="match status" value="1"/>
</dbReference>
<dbReference type="InterPro" id="IPR003776">
    <property type="entry name" value="YcaO-like_dom"/>
</dbReference>
<dbReference type="Proteomes" id="UP000219994">
    <property type="component" value="Unassembled WGS sequence"/>
</dbReference>
<sequence length="433" mass="48145">MLARTKSLGSLDQFVGSTSIVRSLRTILNEPGEPRLFSLASVPNSFLEISGVEMAGSTGAMAETWENAAISAVGECVERYCCAVQPPDLIFASAAELGARAYPLETFELFAEQQYSHPDFPFVRQTESLSIPWVEMTRLSDGEKRYVPACLIYIPYTPVREDGQDMLALSVSSGQACHSDRDLAVLSGLCEVVERDAFMLTWIRRLIPERLDLSSSPMLSAWFEQYFGGCTLTFALFRLPSDINLPTVLCVVRGNDLDGPFACVGASCRLNEEDAVRKAIIEAAQGAVWVRDLIRTKRDWRPEENYSNVRDFSDHVRLFGLPEMLQHLDFLYEGPIVPVRPSHQYDDARLTLEECIRRVEAVGLEPLVCDITTPDVVDGGLCVVRVLIPGSVQLSAVHGLPNFGASRYGTVPETLGFTHEIHREFNRIPHPFP</sequence>
<dbReference type="Gene3D" id="3.30.1330.230">
    <property type="match status" value="1"/>
</dbReference>
<organism evidence="2 3">
    <name type="scientific">Candidatus Lumbricidiphila eiseniae</name>
    <dbReference type="NCBI Taxonomy" id="1969409"/>
    <lineage>
        <taxon>Bacteria</taxon>
        <taxon>Bacillati</taxon>
        <taxon>Actinomycetota</taxon>
        <taxon>Actinomycetes</taxon>
        <taxon>Micrococcales</taxon>
        <taxon>Microbacteriaceae</taxon>
        <taxon>Candidatus Lumbricidiphila</taxon>
    </lineage>
</organism>
<reference evidence="3" key="1">
    <citation type="submission" date="2017-03" db="EMBL/GenBank/DDBJ databases">
        <authorList>
            <person name="Lund M.B."/>
        </authorList>
    </citation>
    <scope>NUCLEOTIDE SEQUENCE [LARGE SCALE GENOMIC DNA]</scope>
</reference>
<dbReference type="AlphaFoldDB" id="A0A2A6FUI2"/>
<gene>
    <name evidence="2" type="ORF">B5766_02865</name>
</gene>
<name>A0A2A6FUI2_9MICO</name>
<comment type="caution">
    <text evidence="2">The sequence shown here is derived from an EMBL/GenBank/DDBJ whole genome shotgun (WGS) entry which is preliminary data.</text>
</comment>
<dbReference type="PANTHER" id="PTHR37809:SF1">
    <property type="entry name" value="RIBOSOMAL PROTEIN S12 METHYLTHIOTRANSFERASE ACCESSORY FACTOR YCAO"/>
    <property type="match status" value="1"/>
</dbReference>
<evidence type="ECO:0000313" key="2">
    <source>
        <dbReference type="EMBL" id="PDQ36093.1"/>
    </source>
</evidence>
<evidence type="ECO:0000313" key="3">
    <source>
        <dbReference type="Proteomes" id="UP000219994"/>
    </source>
</evidence>
<dbReference type="PANTHER" id="PTHR37809">
    <property type="entry name" value="RIBOSOMAL PROTEIN S12 METHYLTHIOTRANSFERASE ACCESSORY FACTOR YCAO"/>
    <property type="match status" value="1"/>
</dbReference>
<dbReference type="EMBL" id="NAEP01000023">
    <property type="protein sequence ID" value="PDQ36093.1"/>
    <property type="molecule type" value="Genomic_DNA"/>
</dbReference>
<dbReference type="Gene3D" id="3.30.160.660">
    <property type="match status" value="1"/>
</dbReference>
<evidence type="ECO:0000259" key="1">
    <source>
        <dbReference type="PROSITE" id="PS51664"/>
    </source>
</evidence>
<proteinExistence type="predicted"/>
<protein>
    <recommendedName>
        <fullName evidence="1">YcaO domain-containing protein</fullName>
    </recommendedName>
</protein>
<feature type="domain" description="YcaO" evidence="1">
    <location>
        <begin position="60"/>
        <end position="433"/>
    </location>
</feature>
<dbReference type="InterPro" id="IPR027624">
    <property type="entry name" value="TOMM_cyclo_SagD"/>
</dbReference>
<dbReference type="Gene3D" id="3.30.40.250">
    <property type="match status" value="1"/>
</dbReference>